<dbReference type="STRING" id="1423351.A0A074RNR3"/>
<evidence type="ECO:0000256" key="1">
    <source>
        <dbReference type="SAM" id="MobiDB-lite"/>
    </source>
</evidence>
<proteinExistence type="predicted"/>
<sequence length="509" mass="57543">MIEHLKAAADQLHAAWDNYSSVYSSLQQYQTKRSALHTYGFPPELTHLLDTELTFMSSLPSKIAPIEVAVRRARNYSSGLAPINALPPEVLTRIFYLALDRPCHHIDFPHDNERYEYLFDKAELYIDRSGWLPIEIHILEESFHDEMKWDYEHLEVLLDDISDRVATLEMVATGKFGPFHRTVFGGLFRAGTSNPKKLVLSSKGQHCNTFIFPTSIPRRELGEELNNFGLNMSESDFARGFSTINTLHTRGIFPYWSSTAYHGLVDLRLLSTHHWSHIKKAEIRLILESSPGLRILYFGLAIQNPAPKDGDAPVDLHDLELVKLFSRHKTLEQQSSSSILPLLASGQKHLRVSVEGDYSYSTTDDLPTELESFLLRCKVVDIHIQRLVLPVSLLLRHSAHLGCVVLSNFDPQLWHEIRASLMEMDGLASSGSLHSLRLRNSHLSKHDLRALLAYCPSGIILDKSSVYHDETAGSKSKSLSKEELSTNFPEVKIAPDSMADPTADWDILD</sequence>
<feature type="region of interest" description="Disordered" evidence="1">
    <location>
        <begin position="490"/>
        <end position="509"/>
    </location>
</feature>
<reference evidence="2 3" key="1">
    <citation type="submission" date="2013-12" db="EMBL/GenBank/DDBJ databases">
        <authorList>
            <person name="Cubeta M."/>
            <person name="Pakala S."/>
            <person name="Fedorova N."/>
            <person name="Thomas E."/>
            <person name="Dean R."/>
            <person name="Jabaji S."/>
            <person name="Neate S."/>
            <person name="Toda T."/>
            <person name="Tavantzis S."/>
            <person name="Vilgalys R."/>
            <person name="Bharathan N."/>
            <person name="Pakala S."/>
            <person name="Losada L.S."/>
            <person name="Zafar N."/>
            <person name="Nierman W."/>
        </authorList>
    </citation>
    <scope>NUCLEOTIDE SEQUENCE [LARGE SCALE GENOMIC DNA]</scope>
    <source>
        <strain evidence="2 3">123E</strain>
    </source>
</reference>
<dbReference type="Proteomes" id="UP000027456">
    <property type="component" value="Unassembled WGS sequence"/>
</dbReference>
<gene>
    <name evidence="2" type="ORF">V565_172420</name>
</gene>
<dbReference type="AlphaFoldDB" id="A0A074RNR3"/>
<dbReference type="HOGENOM" id="CLU_025641_2_0_1"/>
<evidence type="ECO:0000313" key="2">
    <source>
        <dbReference type="EMBL" id="KEP46990.1"/>
    </source>
</evidence>
<protein>
    <submittedName>
        <fullName evidence="2">Putative F-box-like domain protein</fullName>
    </submittedName>
</protein>
<dbReference type="OrthoDB" id="3365698at2759"/>
<keyword evidence="3" id="KW-1185">Reference proteome</keyword>
<organism evidence="2 3">
    <name type="scientific">Rhizoctonia solani 123E</name>
    <dbReference type="NCBI Taxonomy" id="1423351"/>
    <lineage>
        <taxon>Eukaryota</taxon>
        <taxon>Fungi</taxon>
        <taxon>Dikarya</taxon>
        <taxon>Basidiomycota</taxon>
        <taxon>Agaricomycotina</taxon>
        <taxon>Agaricomycetes</taxon>
        <taxon>Cantharellales</taxon>
        <taxon>Ceratobasidiaceae</taxon>
        <taxon>Rhizoctonia</taxon>
    </lineage>
</organism>
<name>A0A074RNR3_9AGAM</name>
<dbReference type="EMBL" id="AZST01000875">
    <property type="protein sequence ID" value="KEP46990.1"/>
    <property type="molecule type" value="Genomic_DNA"/>
</dbReference>
<accession>A0A074RNR3</accession>
<evidence type="ECO:0000313" key="3">
    <source>
        <dbReference type="Proteomes" id="UP000027456"/>
    </source>
</evidence>
<comment type="caution">
    <text evidence="2">The sequence shown here is derived from an EMBL/GenBank/DDBJ whole genome shotgun (WGS) entry which is preliminary data.</text>
</comment>